<keyword evidence="3" id="KW-0413">Isomerase</keyword>
<accession>A0ABN2NLT2</accession>
<dbReference type="Proteomes" id="UP001501094">
    <property type="component" value="Unassembled WGS sequence"/>
</dbReference>
<dbReference type="GO" id="GO:0016853">
    <property type="term" value="F:isomerase activity"/>
    <property type="evidence" value="ECO:0007669"/>
    <property type="project" value="UniProtKB-KW"/>
</dbReference>
<comment type="caution">
    <text evidence="3">The sequence shown here is derived from an EMBL/GenBank/DDBJ whole genome shotgun (WGS) entry which is preliminary data.</text>
</comment>
<gene>
    <name evidence="3" type="ORF">GCM10009751_38110</name>
</gene>
<evidence type="ECO:0000313" key="4">
    <source>
        <dbReference type="Proteomes" id="UP001501094"/>
    </source>
</evidence>
<sequence length="285" mass="30045">MRPPFLLGYGTNGLGDHPLPDALALLDAAGYDAVALTVGFPHLDPLSAPPAAVRDAVARLAAMRGGAGAGVVVETGTRYLLDPARKHRPALVDREAEPRMRYLVRAIEVAAELGAHCVSFFSGVLTDGDRPAEGRARLLGRLPVLLEHAAARGVPLALEPEPGMLVETVEDALRLRRDLGDPPGLGLTVDVGHCLVVEPGGVEAALRAAAPVLRNVQLDDMPRTHHEHRPFGEGDLDLPATLATLADIGYRGVAAVELPRHSHAAPGLVTASIEALHRAWKEVSP</sequence>
<evidence type="ECO:0000259" key="2">
    <source>
        <dbReference type="Pfam" id="PF01261"/>
    </source>
</evidence>
<organism evidence="3 4">
    <name type="scientific">Myceligenerans crystallogenes</name>
    <dbReference type="NCBI Taxonomy" id="316335"/>
    <lineage>
        <taxon>Bacteria</taxon>
        <taxon>Bacillati</taxon>
        <taxon>Actinomycetota</taxon>
        <taxon>Actinomycetes</taxon>
        <taxon>Micrococcales</taxon>
        <taxon>Promicromonosporaceae</taxon>
        <taxon>Myceligenerans</taxon>
    </lineage>
</organism>
<keyword evidence="4" id="KW-1185">Reference proteome</keyword>
<dbReference type="PANTHER" id="PTHR12110">
    <property type="entry name" value="HYDROXYPYRUVATE ISOMERASE"/>
    <property type="match status" value="1"/>
</dbReference>
<evidence type="ECO:0000256" key="1">
    <source>
        <dbReference type="ARBA" id="ARBA00023277"/>
    </source>
</evidence>
<name>A0ABN2NLT2_9MICO</name>
<dbReference type="InterPro" id="IPR036237">
    <property type="entry name" value="Xyl_isomerase-like_sf"/>
</dbReference>
<keyword evidence="1" id="KW-0119">Carbohydrate metabolism</keyword>
<dbReference type="InterPro" id="IPR013022">
    <property type="entry name" value="Xyl_isomerase-like_TIM-brl"/>
</dbReference>
<proteinExistence type="predicted"/>
<dbReference type="RefSeq" id="WP_344106115.1">
    <property type="nucleotide sequence ID" value="NZ_BAAANL010000010.1"/>
</dbReference>
<dbReference type="EMBL" id="BAAANL010000010">
    <property type="protein sequence ID" value="GAA1874863.1"/>
    <property type="molecule type" value="Genomic_DNA"/>
</dbReference>
<dbReference type="PANTHER" id="PTHR12110:SF52">
    <property type="entry name" value="XYLOSE ISOMERASE"/>
    <property type="match status" value="1"/>
</dbReference>
<dbReference type="Pfam" id="PF01261">
    <property type="entry name" value="AP_endonuc_2"/>
    <property type="match status" value="1"/>
</dbReference>
<dbReference type="InterPro" id="IPR050312">
    <property type="entry name" value="IolE/XylAMocC-like"/>
</dbReference>
<feature type="domain" description="Xylose isomerase-like TIM barrel" evidence="2">
    <location>
        <begin position="24"/>
        <end position="276"/>
    </location>
</feature>
<protein>
    <submittedName>
        <fullName evidence="3">Sugar phosphate isomerase/epimerase</fullName>
    </submittedName>
</protein>
<evidence type="ECO:0000313" key="3">
    <source>
        <dbReference type="EMBL" id="GAA1874863.1"/>
    </source>
</evidence>
<reference evidence="3 4" key="1">
    <citation type="journal article" date="2019" name="Int. J. Syst. Evol. Microbiol.">
        <title>The Global Catalogue of Microorganisms (GCM) 10K type strain sequencing project: providing services to taxonomists for standard genome sequencing and annotation.</title>
        <authorList>
            <consortium name="The Broad Institute Genomics Platform"/>
            <consortium name="The Broad Institute Genome Sequencing Center for Infectious Disease"/>
            <person name="Wu L."/>
            <person name="Ma J."/>
        </authorList>
    </citation>
    <scope>NUCLEOTIDE SEQUENCE [LARGE SCALE GENOMIC DNA]</scope>
    <source>
        <strain evidence="3 4">JCM 14326</strain>
    </source>
</reference>
<dbReference type="Gene3D" id="3.20.20.150">
    <property type="entry name" value="Divalent-metal-dependent TIM barrel enzymes"/>
    <property type="match status" value="1"/>
</dbReference>
<dbReference type="SUPFAM" id="SSF51658">
    <property type="entry name" value="Xylose isomerase-like"/>
    <property type="match status" value="1"/>
</dbReference>